<dbReference type="AlphaFoldDB" id="A0A1J9RX30"/>
<feature type="region of interest" description="Disordered" evidence="1">
    <location>
        <begin position="35"/>
        <end position="172"/>
    </location>
</feature>
<evidence type="ECO:0000256" key="1">
    <source>
        <dbReference type="SAM" id="MobiDB-lite"/>
    </source>
</evidence>
<feature type="compositionally biased region" description="Basic and acidic residues" evidence="1">
    <location>
        <begin position="132"/>
        <end position="148"/>
    </location>
</feature>
<accession>A0A1J9RX30</accession>
<evidence type="ECO:0000313" key="3">
    <source>
        <dbReference type="Proteomes" id="UP000183809"/>
    </source>
</evidence>
<organism evidence="2 3">
    <name type="scientific">Diplodia corticola</name>
    <dbReference type="NCBI Taxonomy" id="236234"/>
    <lineage>
        <taxon>Eukaryota</taxon>
        <taxon>Fungi</taxon>
        <taxon>Dikarya</taxon>
        <taxon>Ascomycota</taxon>
        <taxon>Pezizomycotina</taxon>
        <taxon>Dothideomycetes</taxon>
        <taxon>Dothideomycetes incertae sedis</taxon>
        <taxon>Botryosphaeriales</taxon>
        <taxon>Botryosphaeriaceae</taxon>
        <taxon>Diplodia</taxon>
    </lineage>
</organism>
<dbReference type="EMBL" id="MNUE01000038">
    <property type="protein sequence ID" value="OJD32396.1"/>
    <property type="molecule type" value="Genomic_DNA"/>
</dbReference>
<keyword evidence="3" id="KW-1185">Reference proteome</keyword>
<sequence length="363" mass="41172">MRVKKWSEEVQAQVQRVVGDNRASWRQTIEWARRKMEEGEGDSLQQGRRRMREVTQKIRELFRASLDYQQPPKKDEVSREQDGQRRRSNGEGVEHRELLPVRKTRAEASIERQSQGKSVAVETGQSGAPRSHPSDDRRSHRRTGESVGRRLRPTSASLLRDSNPAAGALTQSQSWDQCEEKLNIILDEVRKLTQGGGPAQTDRYSTQNRNDCRELDPPLAEPFRQRHVRCLISRRTLFGNDLGEWARNVKAIVDCKNEDGHHHPDFVLACRKEWYGSGGDYFQYFLAFAGSESMLKLLPTINSDSSRYTTDSFIAGLIVGSVPEAAMIAPLLQRDGQVQMSLGWGLLRVLTGGSATLCLRQLF</sequence>
<protein>
    <submittedName>
        <fullName evidence="2">Uncharacterized protein</fullName>
    </submittedName>
</protein>
<proteinExistence type="predicted"/>
<feature type="compositionally biased region" description="Polar residues" evidence="1">
    <location>
        <begin position="111"/>
        <end position="128"/>
    </location>
</feature>
<feature type="compositionally biased region" description="Basic and acidic residues" evidence="1">
    <location>
        <begin position="72"/>
        <end position="110"/>
    </location>
</feature>
<dbReference type="GeneID" id="31015503"/>
<reference evidence="2 3" key="1">
    <citation type="submission" date="2016-10" db="EMBL/GenBank/DDBJ databases">
        <title>Proteomics and genomics reveal pathogen-plant mechanisms compatible with a hemibiotrophic lifestyle of Diplodia corticola.</title>
        <authorList>
            <person name="Fernandes I."/>
            <person name="De Jonge R."/>
            <person name="Van De Peer Y."/>
            <person name="Devreese B."/>
            <person name="Alves A."/>
            <person name="Esteves A.C."/>
        </authorList>
    </citation>
    <scope>NUCLEOTIDE SEQUENCE [LARGE SCALE GENOMIC DNA]</scope>
    <source>
        <strain evidence="2 3">CBS 112549</strain>
    </source>
</reference>
<gene>
    <name evidence="2" type="ORF">BKCO1_3800033</name>
</gene>
<comment type="caution">
    <text evidence="2">The sequence shown here is derived from an EMBL/GenBank/DDBJ whole genome shotgun (WGS) entry which is preliminary data.</text>
</comment>
<feature type="compositionally biased region" description="Basic and acidic residues" evidence="1">
    <location>
        <begin position="52"/>
        <end position="62"/>
    </location>
</feature>
<name>A0A1J9RX30_9PEZI</name>
<evidence type="ECO:0000313" key="2">
    <source>
        <dbReference type="EMBL" id="OJD32396.1"/>
    </source>
</evidence>
<dbReference type="RefSeq" id="XP_020128656.1">
    <property type="nucleotide sequence ID" value="XM_020275242.1"/>
</dbReference>
<dbReference type="Proteomes" id="UP000183809">
    <property type="component" value="Unassembled WGS sequence"/>
</dbReference>